<gene>
    <name evidence="3" type="ORF">PLEPLA_LOCUS6458</name>
</gene>
<evidence type="ECO:0000313" key="3">
    <source>
        <dbReference type="EMBL" id="CAB1418632.1"/>
    </source>
</evidence>
<dbReference type="Proteomes" id="UP001153269">
    <property type="component" value="Unassembled WGS sequence"/>
</dbReference>
<dbReference type="AlphaFoldDB" id="A0A9N7TTS3"/>
<feature type="compositionally biased region" description="Basic and acidic residues" evidence="1">
    <location>
        <begin position="1"/>
        <end position="15"/>
    </location>
</feature>
<comment type="caution">
    <text evidence="3">The sequence shown here is derived from an EMBL/GenBank/DDBJ whole genome shotgun (WGS) entry which is preliminary data.</text>
</comment>
<evidence type="ECO:0000313" key="4">
    <source>
        <dbReference type="Proteomes" id="UP001153269"/>
    </source>
</evidence>
<sequence length="277" mass="30496">MWKRGEETKRKKAQDCETTPDADVSRHSWKRYMTLFFERLHHSFQLPMLSLSAHAMCHSSRQSCSSQSEPLGDAGCQSSYPLLTRVPVRRGTLSTQPCRYEDTRGTFNKCSAPICVLMFKSNITSHSLNPSGYSHLVTLSQKPSDKPVDRRPGQTDDPVFIFELHVVRAHSPRCVFSLAGVEVGVSAAAVYPVKEVRQGERDGQMDRDGADGAGHLVPLVFFVLCPLCSVLSPLADPRPKHGAAGLSCQCPAPFPGFVFVWTVVDLPLAPAWGSPFP</sequence>
<keyword evidence="2" id="KW-1133">Transmembrane helix</keyword>
<keyword evidence="2" id="KW-0812">Transmembrane</keyword>
<feature type="transmembrane region" description="Helical" evidence="2">
    <location>
        <begin position="174"/>
        <end position="193"/>
    </location>
</feature>
<accession>A0A9N7TTS3</accession>
<keyword evidence="4" id="KW-1185">Reference proteome</keyword>
<name>A0A9N7TTS3_PLEPL</name>
<reference evidence="3" key="1">
    <citation type="submission" date="2020-03" db="EMBL/GenBank/DDBJ databases">
        <authorList>
            <person name="Weist P."/>
        </authorList>
    </citation>
    <scope>NUCLEOTIDE SEQUENCE</scope>
</reference>
<organism evidence="3 4">
    <name type="scientific">Pleuronectes platessa</name>
    <name type="common">European plaice</name>
    <dbReference type="NCBI Taxonomy" id="8262"/>
    <lineage>
        <taxon>Eukaryota</taxon>
        <taxon>Metazoa</taxon>
        <taxon>Chordata</taxon>
        <taxon>Craniata</taxon>
        <taxon>Vertebrata</taxon>
        <taxon>Euteleostomi</taxon>
        <taxon>Actinopterygii</taxon>
        <taxon>Neopterygii</taxon>
        <taxon>Teleostei</taxon>
        <taxon>Neoteleostei</taxon>
        <taxon>Acanthomorphata</taxon>
        <taxon>Carangaria</taxon>
        <taxon>Pleuronectiformes</taxon>
        <taxon>Pleuronectoidei</taxon>
        <taxon>Pleuronectidae</taxon>
        <taxon>Pleuronectes</taxon>
    </lineage>
</organism>
<feature type="region of interest" description="Disordered" evidence="1">
    <location>
        <begin position="1"/>
        <end position="21"/>
    </location>
</feature>
<keyword evidence="2" id="KW-0472">Membrane</keyword>
<evidence type="ECO:0000256" key="1">
    <source>
        <dbReference type="SAM" id="MobiDB-lite"/>
    </source>
</evidence>
<protein>
    <submittedName>
        <fullName evidence="3">Uncharacterized protein</fullName>
    </submittedName>
</protein>
<dbReference type="EMBL" id="CADEAL010000335">
    <property type="protein sequence ID" value="CAB1418632.1"/>
    <property type="molecule type" value="Genomic_DNA"/>
</dbReference>
<feature type="transmembrane region" description="Helical" evidence="2">
    <location>
        <begin position="213"/>
        <end position="231"/>
    </location>
</feature>
<proteinExistence type="predicted"/>
<evidence type="ECO:0000256" key="2">
    <source>
        <dbReference type="SAM" id="Phobius"/>
    </source>
</evidence>